<keyword evidence="2" id="KW-1185">Reference proteome</keyword>
<protein>
    <submittedName>
        <fullName evidence="1">Uncharacterized protein</fullName>
    </submittedName>
</protein>
<reference evidence="1 2" key="1">
    <citation type="submission" date="2013-11" db="EMBL/GenBank/DDBJ databases">
        <title>Opisthorchis viverrini - life in the bile duct.</title>
        <authorList>
            <person name="Young N.D."/>
            <person name="Nagarajan N."/>
            <person name="Lin S.J."/>
            <person name="Korhonen P.K."/>
            <person name="Jex A.R."/>
            <person name="Hall R.S."/>
            <person name="Safavi-Hemami H."/>
            <person name="Kaewkong W."/>
            <person name="Bertrand D."/>
            <person name="Gao S."/>
            <person name="Seet Q."/>
            <person name="Wongkham S."/>
            <person name="Teh B.T."/>
            <person name="Wongkham C."/>
            <person name="Intapan P.M."/>
            <person name="Maleewong W."/>
            <person name="Yang X."/>
            <person name="Hu M."/>
            <person name="Wang Z."/>
            <person name="Hofmann A."/>
            <person name="Sternberg P.W."/>
            <person name="Tan P."/>
            <person name="Wang J."/>
            <person name="Gasser R.B."/>
        </authorList>
    </citation>
    <scope>NUCLEOTIDE SEQUENCE [LARGE SCALE GENOMIC DNA]</scope>
</reference>
<gene>
    <name evidence="1" type="ORF">T265_10685</name>
</gene>
<sequence length="88" mass="9516">MVSDGERRDPTQCQTNGAQLGVGFPPVIIGDGLELDALLSRRKALPWKVNSSVPISHSLVFISLNGDQTQWYSQQTTSLHAKVTAPLA</sequence>
<organism evidence="1 2">
    <name type="scientific">Opisthorchis viverrini</name>
    <name type="common">Southeast Asian liver fluke</name>
    <dbReference type="NCBI Taxonomy" id="6198"/>
    <lineage>
        <taxon>Eukaryota</taxon>
        <taxon>Metazoa</taxon>
        <taxon>Spiralia</taxon>
        <taxon>Lophotrochozoa</taxon>
        <taxon>Platyhelminthes</taxon>
        <taxon>Trematoda</taxon>
        <taxon>Digenea</taxon>
        <taxon>Opisthorchiida</taxon>
        <taxon>Opisthorchiata</taxon>
        <taxon>Opisthorchiidae</taxon>
        <taxon>Opisthorchis</taxon>
    </lineage>
</organism>
<name>A0A074ZCA8_OPIVI</name>
<dbReference type="GeneID" id="20324853"/>
<accession>A0A074ZCA8</accession>
<dbReference type="EMBL" id="KL597016">
    <property type="protein sequence ID" value="KER20840.1"/>
    <property type="molecule type" value="Genomic_DNA"/>
</dbReference>
<dbReference type="AlphaFoldDB" id="A0A074ZCA8"/>
<proteinExistence type="predicted"/>
<evidence type="ECO:0000313" key="1">
    <source>
        <dbReference type="EMBL" id="KER20840.1"/>
    </source>
</evidence>
<dbReference type="KEGG" id="ovi:T265_10685"/>
<dbReference type="Proteomes" id="UP000054324">
    <property type="component" value="Unassembled WGS sequence"/>
</dbReference>
<dbReference type="CTD" id="20324853"/>
<dbReference type="RefSeq" id="XP_009175404.1">
    <property type="nucleotide sequence ID" value="XM_009177140.1"/>
</dbReference>
<evidence type="ECO:0000313" key="2">
    <source>
        <dbReference type="Proteomes" id="UP000054324"/>
    </source>
</evidence>